<dbReference type="Proteomes" id="UP000308600">
    <property type="component" value="Unassembled WGS sequence"/>
</dbReference>
<name>A0ACD2ZXH5_9AGAR</name>
<proteinExistence type="predicted"/>
<accession>A0ACD2ZXH5</accession>
<organism evidence="1 2">
    <name type="scientific">Pluteus cervinus</name>
    <dbReference type="NCBI Taxonomy" id="181527"/>
    <lineage>
        <taxon>Eukaryota</taxon>
        <taxon>Fungi</taxon>
        <taxon>Dikarya</taxon>
        <taxon>Basidiomycota</taxon>
        <taxon>Agaricomycotina</taxon>
        <taxon>Agaricomycetes</taxon>
        <taxon>Agaricomycetidae</taxon>
        <taxon>Agaricales</taxon>
        <taxon>Pluteineae</taxon>
        <taxon>Pluteaceae</taxon>
        <taxon>Pluteus</taxon>
    </lineage>
</organism>
<gene>
    <name evidence="1" type="ORF">BDN72DRAFT_134187</name>
</gene>
<reference evidence="1 2" key="1">
    <citation type="journal article" date="2019" name="Nat. Ecol. Evol.">
        <title>Megaphylogeny resolves global patterns of mushroom evolution.</title>
        <authorList>
            <person name="Varga T."/>
            <person name="Krizsan K."/>
            <person name="Foldi C."/>
            <person name="Dima B."/>
            <person name="Sanchez-Garcia M."/>
            <person name="Sanchez-Ramirez S."/>
            <person name="Szollosi G.J."/>
            <person name="Szarkandi J.G."/>
            <person name="Papp V."/>
            <person name="Albert L."/>
            <person name="Andreopoulos W."/>
            <person name="Angelini C."/>
            <person name="Antonin V."/>
            <person name="Barry K.W."/>
            <person name="Bougher N.L."/>
            <person name="Buchanan P."/>
            <person name="Buyck B."/>
            <person name="Bense V."/>
            <person name="Catcheside P."/>
            <person name="Chovatia M."/>
            <person name="Cooper J."/>
            <person name="Damon W."/>
            <person name="Desjardin D."/>
            <person name="Finy P."/>
            <person name="Geml J."/>
            <person name="Haridas S."/>
            <person name="Hughes K."/>
            <person name="Justo A."/>
            <person name="Karasinski D."/>
            <person name="Kautmanova I."/>
            <person name="Kiss B."/>
            <person name="Kocsube S."/>
            <person name="Kotiranta H."/>
            <person name="LaButti K.M."/>
            <person name="Lechner B.E."/>
            <person name="Liimatainen K."/>
            <person name="Lipzen A."/>
            <person name="Lukacs Z."/>
            <person name="Mihaltcheva S."/>
            <person name="Morgado L.N."/>
            <person name="Niskanen T."/>
            <person name="Noordeloos M.E."/>
            <person name="Ohm R.A."/>
            <person name="Ortiz-Santana B."/>
            <person name="Ovrebo C."/>
            <person name="Racz N."/>
            <person name="Riley R."/>
            <person name="Savchenko A."/>
            <person name="Shiryaev A."/>
            <person name="Soop K."/>
            <person name="Spirin V."/>
            <person name="Szebenyi C."/>
            <person name="Tomsovsky M."/>
            <person name="Tulloss R.E."/>
            <person name="Uehling J."/>
            <person name="Grigoriev I.V."/>
            <person name="Vagvolgyi C."/>
            <person name="Papp T."/>
            <person name="Martin F.M."/>
            <person name="Miettinen O."/>
            <person name="Hibbett D.S."/>
            <person name="Nagy L.G."/>
        </authorList>
    </citation>
    <scope>NUCLEOTIDE SEQUENCE [LARGE SCALE GENOMIC DNA]</scope>
    <source>
        <strain evidence="1 2">NL-1719</strain>
    </source>
</reference>
<sequence length="539" mass="60429">DIIQAWPGIFKWSAYLFTYRIQVSSTDKSTNTAPPQRSLTRAILRDVIAAAWCSLAFSKSAREVMLQTRGVVDVAARLWFFEGNSEVSPVADGLQMGAFLLKILSDTDEEADWDRIISAAGGDVKKIVKISLTRLKDASKAPEFASSPLQCFAILSFIERLCVSPKPKVFQTLLDHGLAFICVRFLIRIASVINEGSHNADDRAEFAKIMVATFRVLLFCLEDTIGLPWVLQATNAGLLTAFVECSPLYKDLNHDDYTTVSTSVNDTIPRYLAYSSVVQAVDAALLKLKKTERFLSLQRSRAWEAFNGLALLTARRFRLVGQLKYVKKNLTTCSNPRCLKVDLRDTFRKCSKCRTAVYCSTECQTTHWSDSSFNHKKECHERPKGDPDPEEYMDLSGRDSEYLILLNITETRYNLPRLKHLAATEYSGTPLHDLVVVIDYNSVPTTTLFNLRSTWEADQPKLFKFPQGGRLPNLEPMSTTVVIGTVPYAGKGTPRYHVTPIPGGIWNLDKGVKGRQAGARFAKRIDQEVQAKRKLYSGV</sequence>
<dbReference type="EMBL" id="ML209656">
    <property type="protein sequence ID" value="TFK58089.1"/>
    <property type="molecule type" value="Genomic_DNA"/>
</dbReference>
<protein>
    <submittedName>
        <fullName evidence="1">Uncharacterized protein</fullName>
    </submittedName>
</protein>
<keyword evidence="2" id="KW-1185">Reference proteome</keyword>
<evidence type="ECO:0000313" key="1">
    <source>
        <dbReference type="EMBL" id="TFK58089.1"/>
    </source>
</evidence>
<evidence type="ECO:0000313" key="2">
    <source>
        <dbReference type="Proteomes" id="UP000308600"/>
    </source>
</evidence>
<feature type="non-terminal residue" evidence="1">
    <location>
        <position position="1"/>
    </location>
</feature>